<dbReference type="InterPro" id="IPR003961">
    <property type="entry name" value="FN3_dom"/>
</dbReference>
<evidence type="ECO:0000313" key="5">
    <source>
        <dbReference type="Proteomes" id="UP000276282"/>
    </source>
</evidence>
<evidence type="ECO:0000259" key="3">
    <source>
        <dbReference type="PROSITE" id="PS50853"/>
    </source>
</evidence>
<name>A0A495NZH6_9FLAO</name>
<dbReference type="GO" id="GO:0009523">
    <property type="term" value="C:photosystem II"/>
    <property type="evidence" value="ECO:0007669"/>
    <property type="project" value="UniProtKB-KW"/>
</dbReference>
<dbReference type="Pfam" id="PF14870">
    <property type="entry name" value="PSII_BNR"/>
    <property type="match status" value="2"/>
</dbReference>
<comment type="caution">
    <text evidence="4">The sequence shown here is derived from an EMBL/GenBank/DDBJ whole genome shotgun (WGS) entry which is preliminary data.</text>
</comment>
<proteinExistence type="predicted"/>
<dbReference type="InterPro" id="IPR028203">
    <property type="entry name" value="PSII_CF48-like_dom"/>
</dbReference>
<reference evidence="4 5" key="1">
    <citation type="submission" date="2018-10" db="EMBL/GenBank/DDBJ databases">
        <title>Genomic Encyclopedia of Archaeal and Bacterial Type Strains, Phase II (KMG-II): from individual species to whole genera.</title>
        <authorList>
            <person name="Goeker M."/>
        </authorList>
    </citation>
    <scope>NUCLEOTIDE SEQUENCE [LARGE SCALE GENOMIC DNA]</scope>
    <source>
        <strain evidence="4 5">DSM 19839</strain>
    </source>
</reference>
<keyword evidence="1" id="KW-0602">Photosynthesis</keyword>
<gene>
    <name evidence="4" type="ORF">BC962_3219</name>
</gene>
<dbReference type="Proteomes" id="UP000276282">
    <property type="component" value="Unassembled WGS sequence"/>
</dbReference>
<dbReference type="PANTHER" id="PTHR47199">
    <property type="entry name" value="PHOTOSYSTEM II STABILITY/ASSEMBLY FACTOR HCF136, CHLOROPLASTIC"/>
    <property type="match status" value="1"/>
</dbReference>
<dbReference type="SUPFAM" id="SSF110296">
    <property type="entry name" value="Oligoxyloglucan reducing end-specific cellobiohydrolase"/>
    <property type="match status" value="1"/>
</dbReference>
<dbReference type="Gene3D" id="2.130.10.10">
    <property type="entry name" value="YVTN repeat-like/Quinoprotein amine dehydrogenase"/>
    <property type="match status" value="2"/>
</dbReference>
<dbReference type="InterPro" id="IPR015943">
    <property type="entry name" value="WD40/YVTN_repeat-like_dom_sf"/>
</dbReference>
<dbReference type="AlphaFoldDB" id="A0A495NZH6"/>
<dbReference type="EMBL" id="RBLG01000008">
    <property type="protein sequence ID" value="RKS42552.1"/>
    <property type="molecule type" value="Genomic_DNA"/>
</dbReference>
<dbReference type="PROSITE" id="PS51257">
    <property type="entry name" value="PROKAR_LIPOPROTEIN"/>
    <property type="match status" value="1"/>
</dbReference>
<dbReference type="OrthoDB" id="9765957at2"/>
<dbReference type="PANTHER" id="PTHR47199:SF2">
    <property type="entry name" value="PHOTOSYSTEM II STABILITY_ASSEMBLY FACTOR HCF136, CHLOROPLASTIC"/>
    <property type="match status" value="1"/>
</dbReference>
<evidence type="ECO:0000313" key="4">
    <source>
        <dbReference type="EMBL" id="RKS42552.1"/>
    </source>
</evidence>
<sequence length="421" mass="46689">MIFNRIYFLAIILSILTFSCSKDEKAQVHENFELATFEKSLVKDITFNSAIISSKILNNGNTPIIQKGVCWSTNSNPNVTNYKTEEGNGMESFTSNLENLDSNTTYFVRPYAKNNIGISYGTEIVIKTLEETNSSYGIILKTTDGGENWNSIRVNDISNLHSTYFVNESIGYAVGGLGKIIKTIDGGDNWSIQNTGLYILFDVFFADENTGYAVGNHSTILKTDDGGNNWILQESGINEELNSVYFLDKNIGFISGQNGIILKTLNGGEEWELDNDPYRKSSNSIKFTDTNTGFSAGFRGIYNTNDGGSTWNQQLVSAFRLNELCTNSDGSMYAVGYGGFIYKAANAESDWQVNTRNLNYELTTIFFTNETTGFVAGSDGDIFKTTDSGENWTEQESGTNYYIQSIYFTNDTNGIAVGHMK</sequence>
<dbReference type="PROSITE" id="PS50853">
    <property type="entry name" value="FN3"/>
    <property type="match status" value="1"/>
</dbReference>
<evidence type="ECO:0000256" key="1">
    <source>
        <dbReference type="ARBA" id="ARBA00022531"/>
    </source>
</evidence>
<organism evidence="4 5">
    <name type="scientific">Gillisia mitskevichiae</name>
    <dbReference type="NCBI Taxonomy" id="270921"/>
    <lineage>
        <taxon>Bacteria</taxon>
        <taxon>Pseudomonadati</taxon>
        <taxon>Bacteroidota</taxon>
        <taxon>Flavobacteriia</taxon>
        <taxon>Flavobacteriales</taxon>
        <taxon>Flavobacteriaceae</taxon>
        <taxon>Gillisia</taxon>
    </lineage>
</organism>
<protein>
    <submittedName>
        <fullName evidence="4">Photosystem II stability/assembly factor-like uncharacterized protein</fullName>
    </submittedName>
</protein>
<keyword evidence="5" id="KW-1185">Reference proteome</keyword>
<dbReference type="GO" id="GO:0015979">
    <property type="term" value="P:photosynthesis"/>
    <property type="evidence" value="ECO:0007669"/>
    <property type="project" value="UniProtKB-KW"/>
</dbReference>
<accession>A0A495NZH6</accession>
<keyword evidence="2" id="KW-0604">Photosystem II</keyword>
<evidence type="ECO:0000256" key="2">
    <source>
        <dbReference type="ARBA" id="ARBA00023276"/>
    </source>
</evidence>
<feature type="domain" description="Fibronectin type-III" evidence="3">
    <location>
        <begin position="35"/>
        <end position="132"/>
    </location>
</feature>